<proteinExistence type="predicted"/>
<feature type="signal peptide" evidence="2">
    <location>
        <begin position="1"/>
        <end position="19"/>
    </location>
</feature>
<dbReference type="Proteomes" id="UP000186817">
    <property type="component" value="Unassembled WGS sequence"/>
</dbReference>
<evidence type="ECO:0000256" key="1">
    <source>
        <dbReference type="SAM" id="MobiDB-lite"/>
    </source>
</evidence>
<dbReference type="OrthoDB" id="438432at2759"/>
<feature type="region of interest" description="Disordered" evidence="1">
    <location>
        <begin position="372"/>
        <end position="403"/>
    </location>
</feature>
<feature type="chain" id="PRO_5012932131" evidence="2">
    <location>
        <begin position="20"/>
        <end position="573"/>
    </location>
</feature>
<reference evidence="3 4" key="1">
    <citation type="submission" date="2016-02" db="EMBL/GenBank/DDBJ databases">
        <title>Genome analysis of coral dinoflagellate symbionts highlights evolutionary adaptations to a symbiotic lifestyle.</title>
        <authorList>
            <person name="Aranda M."/>
            <person name="Li Y."/>
            <person name="Liew Y.J."/>
            <person name="Baumgarten S."/>
            <person name="Simakov O."/>
            <person name="Wilson M."/>
            <person name="Piel J."/>
            <person name="Ashoor H."/>
            <person name="Bougouffa S."/>
            <person name="Bajic V.B."/>
            <person name="Ryu T."/>
            <person name="Ravasi T."/>
            <person name="Bayer T."/>
            <person name="Micklem G."/>
            <person name="Kim H."/>
            <person name="Bhak J."/>
            <person name="Lajeunesse T.C."/>
            <person name="Voolstra C.R."/>
        </authorList>
    </citation>
    <scope>NUCLEOTIDE SEQUENCE [LARGE SCALE GENOMIC DNA]</scope>
    <source>
        <strain evidence="3 4">CCMP2467</strain>
    </source>
</reference>
<keyword evidence="4" id="KW-1185">Reference proteome</keyword>
<gene>
    <name evidence="3" type="ORF">AK812_SmicGene22273</name>
</gene>
<name>A0A1Q9DKA1_SYMMI</name>
<comment type="caution">
    <text evidence="3">The sequence shown here is derived from an EMBL/GenBank/DDBJ whole genome shotgun (WGS) entry which is preliminary data.</text>
</comment>
<feature type="compositionally biased region" description="Acidic residues" evidence="1">
    <location>
        <begin position="384"/>
        <end position="403"/>
    </location>
</feature>
<dbReference type="AlphaFoldDB" id="A0A1Q9DKA1"/>
<organism evidence="3 4">
    <name type="scientific">Symbiodinium microadriaticum</name>
    <name type="common">Dinoflagellate</name>
    <name type="synonym">Zooxanthella microadriatica</name>
    <dbReference type="NCBI Taxonomy" id="2951"/>
    <lineage>
        <taxon>Eukaryota</taxon>
        <taxon>Sar</taxon>
        <taxon>Alveolata</taxon>
        <taxon>Dinophyceae</taxon>
        <taxon>Suessiales</taxon>
        <taxon>Symbiodiniaceae</taxon>
        <taxon>Symbiodinium</taxon>
    </lineage>
</organism>
<feature type="non-terminal residue" evidence="3">
    <location>
        <position position="573"/>
    </location>
</feature>
<keyword evidence="2" id="KW-0732">Signal</keyword>
<evidence type="ECO:0000313" key="3">
    <source>
        <dbReference type="EMBL" id="OLP95583.1"/>
    </source>
</evidence>
<dbReference type="EMBL" id="LSRX01000498">
    <property type="protein sequence ID" value="OLP95583.1"/>
    <property type="molecule type" value="Genomic_DNA"/>
</dbReference>
<feature type="region of interest" description="Disordered" evidence="1">
    <location>
        <begin position="138"/>
        <end position="169"/>
    </location>
</feature>
<protein>
    <submittedName>
        <fullName evidence="3">Uncharacterized protein</fullName>
    </submittedName>
</protein>
<feature type="region of interest" description="Disordered" evidence="1">
    <location>
        <begin position="446"/>
        <end position="477"/>
    </location>
</feature>
<accession>A0A1Q9DKA1</accession>
<sequence length="573" mass="61536">MPALFLALFSCCFFHFGSAEIPSDSFVSTEAELVFDPANHSIAWSNFISCYWGVFCNGTVALEEGRPVCEGSLQCMGAGEAAPGTVGPYQSQVQTEMDDASRTSSAQSSLLVCHHGSYCCGSWEWSKGRRQCKGGLRCQSPGDKSRPKALAAPRLRGADKSVQGATKKVEHETPMVDEGNTTLAVANFLLCWYGSYCPSSEPHGQAPSAACSESLACLAPALGGTSNASSADSETARLRSRLISCPLGTACQGGWYLQDGTKKCRVLWYASGADLQLEGAAPVCGVIVQRSEGTYLRRELEKHHEHFAELVAWERDSTVRRRAAVYTIVKMPPSGCIDRDAIELNEELLKPVILPHRPRSASIRSIMEHAGIPVPAASTAGSCSDDDSMGEGEEEEEMEDDPPLEDVMEELAPSSAMVPAEPAIPVKLEKPEEKEEDLVLVAPPSKKMKKEARTETASKSAKATMEPPSEKEKALPVRKRVKDPTILKLKRVLEDGVKSKKSKHLEAGSHDGAMTPTSTVSTAASTFEGGNTHVVIALGNGCYECQGCGLMGDLATITTVECDAKRLAKMKEL</sequence>
<evidence type="ECO:0000256" key="2">
    <source>
        <dbReference type="SAM" id="SignalP"/>
    </source>
</evidence>
<evidence type="ECO:0000313" key="4">
    <source>
        <dbReference type="Proteomes" id="UP000186817"/>
    </source>
</evidence>